<reference evidence="3 4" key="3">
    <citation type="journal article" date="2019" name="Int. J. Syst. Evol. Microbiol.">
        <title>Anaerobacillus isosaccharinicus sp. nov., an alkaliphilic bacterium which degrades isosaccharinic acid.</title>
        <authorList>
            <person name="Bassil N.M."/>
            <person name="Lloyd J.R."/>
        </authorList>
    </citation>
    <scope>NUCLEOTIDE SEQUENCE [LARGE SCALE GENOMIC DNA]</scope>
    <source>
        <strain evidence="3 4">NB2006</strain>
    </source>
</reference>
<proteinExistence type="predicted"/>
<keyword evidence="1" id="KW-1133">Transmembrane helix</keyword>
<evidence type="ECO:0000256" key="1">
    <source>
        <dbReference type="SAM" id="Phobius"/>
    </source>
</evidence>
<dbReference type="AlphaFoldDB" id="A0A1S2LYI3"/>
<dbReference type="EMBL" id="CP063356">
    <property type="protein sequence ID" value="QOY38140.1"/>
    <property type="molecule type" value="Genomic_DNA"/>
</dbReference>
<gene>
    <name evidence="3" type="ORF">AWH56_011730</name>
    <name evidence="2" type="ORF">AWH56_11080</name>
</gene>
<reference evidence="3" key="4">
    <citation type="submission" date="2020-10" db="EMBL/GenBank/DDBJ databases">
        <authorList>
            <person name="Bassil N.M."/>
            <person name="Lloyd J.R."/>
        </authorList>
    </citation>
    <scope>NUCLEOTIDE SEQUENCE</scope>
    <source>
        <strain evidence="3">NB2006</strain>
    </source>
</reference>
<name>A0A1S2LYI3_9BACI</name>
<evidence type="ECO:0000313" key="3">
    <source>
        <dbReference type="EMBL" id="QOY38140.1"/>
    </source>
</evidence>
<organism evidence="2 4">
    <name type="scientific">Anaerobacillus isosaccharinicus</name>
    <dbReference type="NCBI Taxonomy" id="1532552"/>
    <lineage>
        <taxon>Bacteria</taxon>
        <taxon>Bacillati</taxon>
        <taxon>Bacillota</taxon>
        <taxon>Bacilli</taxon>
        <taxon>Bacillales</taxon>
        <taxon>Bacillaceae</taxon>
        <taxon>Anaerobacillus</taxon>
    </lineage>
</organism>
<accession>A0A1S2LYI3</accession>
<keyword evidence="1" id="KW-0472">Membrane</keyword>
<keyword evidence="4" id="KW-1185">Reference proteome</keyword>
<sequence length="81" mass="9310">MKKIIISAGVVIILLVTFIVHLSTENRELKKEIGVHYMSVVNHTAIKTELYEDIEKDDFTVLLKSHRRTLHTGLVFFQSSN</sequence>
<evidence type="ECO:0000313" key="4">
    <source>
        <dbReference type="Proteomes" id="UP000180175"/>
    </source>
</evidence>
<feature type="transmembrane region" description="Helical" evidence="1">
    <location>
        <begin position="6"/>
        <end position="24"/>
    </location>
</feature>
<dbReference type="RefSeq" id="WP_071317176.1">
    <property type="nucleotide sequence ID" value="NZ_CP063356.2"/>
</dbReference>
<dbReference type="KEGG" id="aia:AWH56_011730"/>
<keyword evidence="1" id="KW-0812">Transmembrane</keyword>
<dbReference type="EMBL" id="LQXD01000099">
    <property type="protein sequence ID" value="OIJ16485.1"/>
    <property type="molecule type" value="Genomic_DNA"/>
</dbReference>
<reference evidence="3 4" key="2">
    <citation type="journal article" date="2017" name="Genome Announc.">
        <title>Draft Genome Sequences of Four Alkaliphilic Bacteria Belonging to the Anaerobacillus Genus.</title>
        <authorList>
            <person name="Bassil N.M."/>
            <person name="Lloyd J.R."/>
        </authorList>
    </citation>
    <scope>NUCLEOTIDE SEQUENCE [LARGE SCALE GENOMIC DNA]</scope>
    <source>
        <strain evidence="3 4">NB2006</strain>
    </source>
</reference>
<reference evidence="2 4" key="1">
    <citation type="submission" date="2016-10" db="EMBL/GenBank/DDBJ databases">
        <title>Draft genome sequences of four alkaliphilic bacteria belonging to the Anaerobacillus genus.</title>
        <authorList>
            <person name="Bassil N.M."/>
            <person name="Lloyd J.R."/>
        </authorList>
    </citation>
    <scope>NUCLEOTIDE SEQUENCE [LARGE SCALE GENOMIC DNA]</scope>
    <source>
        <strain evidence="2 4">NB2006</strain>
    </source>
</reference>
<dbReference type="Proteomes" id="UP000180175">
    <property type="component" value="Chromosome"/>
</dbReference>
<evidence type="ECO:0000313" key="2">
    <source>
        <dbReference type="EMBL" id="OIJ16485.1"/>
    </source>
</evidence>
<protein>
    <submittedName>
        <fullName evidence="2">Uncharacterized protein</fullName>
    </submittedName>
</protein>